<reference evidence="10" key="1">
    <citation type="submission" date="2013-04" db="EMBL/GenBank/DDBJ databases">
        <authorList>
            <person name="Qu J."/>
            <person name="Murali S.C."/>
            <person name="Bandaranaike D."/>
            <person name="Bellair M."/>
            <person name="Blankenburg K."/>
            <person name="Chao H."/>
            <person name="Dinh H."/>
            <person name="Doddapaneni H."/>
            <person name="Downs B."/>
            <person name="Dugan-Rocha S."/>
            <person name="Elkadiri S."/>
            <person name="Gnanaolivu R.D."/>
            <person name="Hernandez B."/>
            <person name="Javaid M."/>
            <person name="Jayaseelan J.C."/>
            <person name="Lee S."/>
            <person name="Li M."/>
            <person name="Ming W."/>
            <person name="Munidasa M."/>
            <person name="Muniz J."/>
            <person name="Nguyen L."/>
            <person name="Ongeri F."/>
            <person name="Osuji N."/>
            <person name="Pu L.-L."/>
            <person name="Puazo M."/>
            <person name="Qu C."/>
            <person name="Quiroz J."/>
            <person name="Raj R."/>
            <person name="Weissenberger G."/>
            <person name="Xin Y."/>
            <person name="Zou X."/>
            <person name="Han Y."/>
            <person name="Richards S."/>
            <person name="Worley K."/>
            <person name="Muzny D."/>
            <person name="Gibbs R."/>
        </authorList>
    </citation>
    <scope>NUCLEOTIDE SEQUENCE</scope>
    <source>
        <strain evidence="10">Sampled in the wild</strain>
    </source>
</reference>
<evidence type="ECO:0000256" key="3">
    <source>
        <dbReference type="ARBA" id="ARBA00022617"/>
    </source>
</evidence>
<dbReference type="GO" id="GO:0009055">
    <property type="term" value="F:electron transfer activity"/>
    <property type="evidence" value="ECO:0007669"/>
    <property type="project" value="InterPro"/>
</dbReference>
<dbReference type="PROSITE" id="PS01000">
    <property type="entry name" value="SDH_CYT_1"/>
    <property type="match status" value="1"/>
</dbReference>
<dbReference type="FunFam" id="1.20.1300.10:FF:000011">
    <property type="entry name" value="Succinate dehydrogenase cytochrome b560 subunit"/>
    <property type="match status" value="1"/>
</dbReference>
<gene>
    <name evidence="10" type="ORF">J437_LFUL004515</name>
</gene>
<dbReference type="InterPro" id="IPR034804">
    <property type="entry name" value="SQR/QFR_C/D"/>
</dbReference>
<evidence type="ECO:0000256" key="2">
    <source>
        <dbReference type="ARBA" id="ARBA00005163"/>
    </source>
</evidence>
<dbReference type="CDD" id="cd03499">
    <property type="entry name" value="SQR_TypeC_SdhC"/>
    <property type="match status" value="1"/>
</dbReference>
<dbReference type="SUPFAM" id="SSF81343">
    <property type="entry name" value="Fumarate reductase respiratory complex transmembrane subunits"/>
    <property type="match status" value="1"/>
</dbReference>
<comment type="pathway">
    <text evidence="2">Carbohydrate metabolism; tricarboxylic acid cycle.</text>
</comment>
<organism evidence="10 11">
    <name type="scientific">Ladona fulva</name>
    <name type="common">Scarce chaser dragonfly</name>
    <name type="synonym">Libellula fulva</name>
    <dbReference type="NCBI Taxonomy" id="123851"/>
    <lineage>
        <taxon>Eukaryota</taxon>
        <taxon>Metazoa</taxon>
        <taxon>Ecdysozoa</taxon>
        <taxon>Arthropoda</taxon>
        <taxon>Hexapoda</taxon>
        <taxon>Insecta</taxon>
        <taxon>Pterygota</taxon>
        <taxon>Palaeoptera</taxon>
        <taxon>Odonata</taxon>
        <taxon>Epiprocta</taxon>
        <taxon>Anisoptera</taxon>
        <taxon>Libelluloidea</taxon>
        <taxon>Libellulidae</taxon>
        <taxon>Ladona</taxon>
    </lineage>
</organism>
<feature type="transmembrane region" description="Helical" evidence="9">
    <location>
        <begin position="111"/>
        <end position="131"/>
    </location>
</feature>
<dbReference type="InterPro" id="IPR014314">
    <property type="entry name" value="Succ_DH_cytb556"/>
</dbReference>
<dbReference type="Pfam" id="PF01127">
    <property type="entry name" value="Sdh_cyt"/>
    <property type="match status" value="1"/>
</dbReference>
<dbReference type="PANTHER" id="PTHR10978">
    <property type="entry name" value="SUCCINATE DEHYDROGENASE CYTOCHROME B560 SUBUNIT"/>
    <property type="match status" value="1"/>
</dbReference>
<name>A0A8K0P2G7_LADFU</name>
<evidence type="ECO:0000313" key="11">
    <source>
        <dbReference type="Proteomes" id="UP000792457"/>
    </source>
</evidence>
<comment type="caution">
    <text evidence="10">The sequence shown here is derived from an EMBL/GenBank/DDBJ whole genome shotgun (WGS) entry which is preliminary data.</text>
</comment>
<evidence type="ECO:0008006" key="12">
    <source>
        <dbReference type="Google" id="ProtNLM"/>
    </source>
</evidence>
<protein>
    <recommendedName>
        <fullName evidence="12">Succinate dehydrogenase cytochrome b560 subunit, mitochondrial</fullName>
    </recommendedName>
</protein>
<evidence type="ECO:0000256" key="4">
    <source>
        <dbReference type="ARBA" id="ARBA00022692"/>
    </source>
</evidence>
<dbReference type="InterPro" id="IPR000701">
    <property type="entry name" value="SuccDH_FuR_B_TM-su"/>
</dbReference>
<dbReference type="GO" id="GO:0006121">
    <property type="term" value="P:mitochondrial electron transport, succinate to ubiquinone"/>
    <property type="evidence" value="ECO:0007669"/>
    <property type="project" value="TreeGrafter"/>
</dbReference>
<dbReference type="NCBIfam" id="TIGR02970">
    <property type="entry name" value="succ_dehyd_cytB"/>
    <property type="match status" value="1"/>
</dbReference>
<keyword evidence="3" id="KW-0349">Heme</keyword>
<dbReference type="OrthoDB" id="588261at2759"/>
<proteinExistence type="predicted"/>
<dbReference type="EMBL" id="KZ308498">
    <property type="protein sequence ID" value="KAG8230602.1"/>
    <property type="molecule type" value="Genomic_DNA"/>
</dbReference>
<dbReference type="InterPro" id="IPR018495">
    <property type="entry name" value="Succ_DH_cyt_bsu_CS"/>
</dbReference>
<keyword evidence="6 9" id="KW-1133">Transmembrane helix</keyword>
<reference evidence="10" key="2">
    <citation type="submission" date="2017-10" db="EMBL/GenBank/DDBJ databases">
        <title>Ladona fulva Genome sequencing and assembly.</title>
        <authorList>
            <person name="Murali S."/>
            <person name="Richards S."/>
            <person name="Bandaranaike D."/>
            <person name="Bellair M."/>
            <person name="Blankenburg K."/>
            <person name="Chao H."/>
            <person name="Dinh H."/>
            <person name="Doddapaneni H."/>
            <person name="Dugan-Rocha S."/>
            <person name="Elkadiri S."/>
            <person name="Gnanaolivu R."/>
            <person name="Hernandez B."/>
            <person name="Skinner E."/>
            <person name="Javaid M."/>
            <person name="Lee S."/>
            <person name="Li M."/>
            <person name="Ming W."/>
            <person name="Munidasa M."/>
            <person name="Muniz J."/>
            <person name="Nguyen L."/>
            <person name="Hughes D."/>
            <person name="Osuji N."/>
            <person name="Pu L.-L."/>
            <person name="Puazo M."/>
            <person name="Qu C."/>
            <person name="Quiroz J."/>
            <person name="Raj R."/>
            <person name="Weissenberger G."/>
            <person name="Xin Y."/>
            <person name="Zou X."/>
            <person name="Han Y."/>
            <person name="Worley K."/>
            <person name="Muzny D."/>
            <person name="Gibbs R."/>
        </authorList>
    </citation>
    <scope>NUCLEOTIDE SEQUENCE</scope>
    <source>
        <strain evidence="10">Sampled in the wild</strain>
    </source>
</reference>
<evidence type="ECO:0000313" key="10">
    <source>
        <dbReference type="EMBL" id="KAG8230602.1"/>
    </source>
</evidence>
<dbReference type="GO" id="GO:0016020">
    <property type="term" value="C:membrane"/>
    <property type="evidence" value="ECO:0007669"/>
    <property type="project" value="UniProtKB-SubCell"/>
</dbReference>
<accession>A0A8K0P2G7</accession>
<dbReference type="GO" id="GO:0006099">
    <property type="term" value="P:tricarboxylic acid cycle"/>
    <property type="evidence" value="ECO:0007669"/>
    <property type="project" value="InterPro"/>
</dbReference>
<keyword evidence="5" id="KW-0479">Metal-binding</keyword>
<dbReference type="Proteomes" id="UP000792457">
    <property type="component" value="Unassembled WGS sequence"/>
</dbReference>
<dbReference type="PANTHER" id="PTHR10978:SF5">
    <property type="entry name" value="SUCCINATE DEHYDROGENASE CYTOCHROME B560 SUBUNIT, MITOCHONDRIAL"/>
    <property type="match status" value="1"/>
</dbReference>
<evidence type="ECO:0000256" key="1">
    <source>
        <dbReference type="ARBA" id="ARBA00004141"/>
    </source>
</evidence>
<comment type="subcellular location">
    <subcellularLocation>
        <location evidence="1">Membrane</location>
        <topology evidence="1">Multi-pass membrane protein</topology>
    </subcellularLocation>
</comment>
<keyword evidence="11" id="KW-1185">Reference proteome</keyword>
<keyword evidence="7" id="KW-0408">Iron</keyword>
<dbReference type="AlphaFoldDB" id="A0A8K0P2G7"/>
<feature type="transmembrane region" description="Helical" evidence="9">
    <location>
        <begin position="151"/>
        <end position="171"/>
    </location>
</feature>
<dbReference type="PROSITE" id="PS01001">
    <property type="entry name" value="SDH_CYT_2"/>
    <property type="match status" value="1"/>
</dbReference>
<dbReference type="GO" id="GO:0046872">
    <property type="term" value="F:metal ion binding"/>
    <property type="evidence" value="ECO:0007669"/>
    <property type="project" value="UniProtKB-KW"/>
</dbReference>
<keyword evidence="4 9" id="KW-0812">Transmembrane</keyword>
<dbReference type="Gene3D" id="1.20.1300.10">
    <property type="entry name" value="Fumarate reductase/succinate dehydrogenase, transmembrane subunit"/>
    <property type="match status" value="1"/>
</dbReference>
<sequence>MAFVALRGLSCRSKSGVFFQNLYKTQFRPVTLKVTTVKKDTGDETFFQRNERLNRPLSPHLTIYKPQLTSLLSLSHRATGMIMSGYMYAFGIGVLALPSTFPHFIEGLGHVSPGVVFILKLGVAFPFAYHYCNGVRHLLWDLGKGLKLKEVYQSGYAVLGSSAALALLLTFL</sequence>
<evidence type="ECO:0000256" key="8">
    <source>
        <dbReference type="ARBA" id="ARBA00023136"/>
    </source>
</evidence>
<keyword evidence="8 9" id="KW-0472">Membrane</keyword>
<dbReference type="GO" id="GO:0005739">
    <property type="term" value="C:mitochondrion"/>
    <property type="evidence" value="ECO:0007669"/>
    <property type="project" value="GOC"/>
</dbReference>
<evidence type="ECO:0000256" key="9">
    <source>
        <dbReference type="SAM" id="Phobius"/>
    </source>
</evidence>
<evidence type="ECO:0000256" key="6">
    <source>
        <dbReference type="ARBA" id="ARBA00022989"/>
    </source>
</evidence>
<evidence type="ECO:0000256" key="5">
    <source>
        <dbReference type="ARBA" id="ARBA00022723"/>
    </source>
</evidence>
<evidence type="ECO:0000256" key="7">
    <source>
        <dbReference type="ARBA" id="ARBA00023004"/>
    </source>
</evidence>
<feature type="transmembrane region" description="Helical" evidence="9">
    <location>
        <begin position="85"/>
        <end position="105"/>
    </location>
</feature>